<name>A0A5B0Q550_PUCGR</name>
<dbReference type="Proteomes" id="UP000324748">
    <property type="component" value="Unassembled WGS sequence"/>
</dbReference>
<sequence>MTLGSVDAIVTPCQQIGGCTRYFNDHRLLELPVGRCNTQYTCTQGHTHLCTQNREQWHTPGTCGHVRVGTRCTAPHQHHHNPHAQGYTPCPGPP</sequence>
<dbReference type="AlphaFoldDB" id="A0A5B0Q550"/>
<dbReference type="OrthoDB" id="10299334at2759"/>
<evidence type="ECO:0000313" key="3">
    <source>
        <dbReference type="Proteomes" id="UP000324748"/>
    </source>
</evidence>
<gene>
    <name evidence="2" type="ORF">PGT21_003990</name>
</gene>
<organism evidence="2 3">
    <name type="scientific">Puccinia graminis f. sp. tritici</name>
    <dbReference type="NCBI Taxonomy" id="56615"/>
    <lineage>
        <taxon>Eukaryota</taxon>
        <taxon>Fungi</taxon>
        <taxon>Dikarya</taxon>
        <taxon>Basidiomycota</taxon>
        <taxon>Pucciniomycotina</taxon>
        <taxon>Pucciniomycetes</taxon>
        <taxon>Pucciniales</taxon>
        <taxon>Pucciniaceae</taxon>
        <taxon>Puccinia</taxon>
    </lineage>
</organism>
<keyword evidence="3" id="KW-1185">Reference proteome</keyword>
<protein>
    <submittedName>
        <fullName evidence="2">Uncharacterized protein</fullName>
    </submittedName>
</protein>
<proteinExistence type="predicted"/>
<evidence type="ECO:0000313" key="2">
    <source>
        <dbReference type="EMBL" id="KAA1108212.1"/>
    </source>
</evidence>
<dbReference type="EMBL" id="VSWC01000028">
    <property type="protein sequence ID" value="KAA1108212.1"/>
    <property type="molecule type" value="Genomic_DNA"/>
</dbReference>
<feature type="region of interest" description="Disordered" evidence="1">
    <location>
        <begin position="74"/>
        <end position="94"/>
    </location>
</feature>
<accession>A0A5B0Q550</accession>
<reference evidence="2 3" key="1">
    <citation type="submission" date="2019-05" db="EMBL/GenBank/DDBJ databases">
        <title>Emergence of the Ug99 lineage of the wheat stem rust pathogen through somatic hybridization.</title>
        <authorList>
            <person name="Li F."/>
            <person name="Upadhyaya N.M."/>
            <person name="Sperschneider J."/>
            <person name="Matny O."/>
            <person name="Nguyen-Phuc H."/>
            <person name="Mago R."/>
            <person name="Raley C."/>
            <person name="Miller M.E."/>
            <person name="Silverstein K.A.T."/>
            <person name="Henningsen E."/>
            <person name="Hirsch C.D."/>
            <person name="Visser B."/>
            <person name="Pretorius Z.A."/>
            <person name="Steffenson B.J."/>
            <person name="Schwessinger B."/>
            <person name="Dodds P.N."/>
            <person name="Figueroa M."/>
        </authorList>
    </citation>
    <scope>NUCLEOTIDE SEQUENCE [LARGE SCALE GENOMIC DNA]</scope>
    <source>
        <strain evidence="2">21-0</strain>
    </source>
</reference>
<comment type="caution">
    <text evidence="2">The sequence shown here is derived from an EMBL/GenBank/DDBJ whole genome shotgun (WGS) entry which is preliminary data.</text>
</comment>
<evidence type="ECO:0000256" key="1">
    <source>
        <dbReference type="SAM" id="MobiDB-lite"/>
    </source>
</evidence>